<dbReference type="InterPro" id="IPR037284">
    <property type="entry name" value="SUF_FeS_clus_asmbl_SufBD_sf"/>
</dbReference>
<keyword evidence="3" id="KW-1185">Reference proteome</keyword>
<dbReference type="InterPro" id="IPR055346">
    <property type="entry name" value="Fe-S_cluster_assembly_SufBD"/>
</dbReference>
<sequence length="403" mass="42591">MHVQTPVRLSAAEESLVAQLESAGAKDAAERLRVVGLPTRRVETYHYTDLKTLLSAVPPLAAPANEASAPAIDIPGAYRIVIANGVVQSATTAPAGVIIGKAAGSVLTTRDDVIVRLNAALVGESLNVELAGSVDPVIHIDRRMEGEGAHVQSGAKIHVASGASATIIETISGSDAAHIGNAGSYVSVGDGAEVTHILVDLSARQAVNFATVEYRIAAEVKLKSVVINAGAHLARVNIFADFVGEGAHGDFFGLNVVDTDEHRDITLDVTHGVPNTTSAELYKQIARGRGRAVFQGKINVAMDAQKTDAKMMTQGLMLSDEAEILTKPELEIFADDVVCGHGATCGDLDDTHLFYLMSRGISRQEAETILIRAFLAEITDAVEDEYVSEALSGIVERWLKKDA</sequence>
<dbReference type="Proteomes" id="UP000199495">
    <property type="component" value="Unassembled WGS sequence"/>
</dbReference>
<dbReference type="Pfam" id="PF01458">
    <property type="entry name" value="SUFBD_core"/>
    <property type="match status" value="1"/>
</dbReference>
<feature type="domain" description="SUF system FeS cluster assembly SufBD core" evidence="1">
    <location>
        <begin position="146"/>
        <end position="374"/>
    </location>
</feature>
<name>A0A1G7W2I5_9HYPH</name>
<dbReference type="SUPFAM" id="SSF101960">
    <property type="entry name" value="Stabilizer of iron transporter SufD"/>
    <property type="match status" value="1"/>
</dbReference>
<evidence type="ECO:0000313" key="2">
    <source>
        <dbReference type="EMBL" id="SDG66274.1"/>
    </source>
</evidence>
<dbReference type="PANTHER" id="PTHR43575:SF1">
    <property type="entry name" value="PROTEIN ABCI7, CHLOROPLASTIC"/>
    <property type="match status" value="1"/>
</dbReference>
<dbReference type="STRING" id="440168.SAMN04487974_105178"/>
<proteinExistence type="predicted"/>
<dbReference type="AlphaFoldDB" id="A0A1G7W2I5"/>
<dbReference type="GO" id="GO:0016226">
    <property type="term" value="P:iron-sulfur cluster assembly"/>
    <property type="evidence" value="ECO:0007669"/>
    <property type="project" value="InterPro"/>
</dbReference>
<dbReference type="PANTHER" id="PTHR43575">
    <property type="entry name" value="PROTEIN ABCI7, CHLOROPLASTIC"/>
    <property type="match status" value="1"/>
</dbReference>
<accession>A0A1G7W2I5</accession>
<dbReference type="InterPro" id="IPR011542">
    <property type="entry name" value="SUF_FeS_clus_asmbl_SufD"/>
</dbReference>
<dbReference type="OrthoDB" id="9768262at2"/>
<evidence type="ECO:0000259" key="1">
    <source>
        <dbReference type="Pfam" id="PF01458"/>
    </source>
</evidence>
<dbReference type="RefSeq" id="WP_090596123.1">
    <property type="nucleotide sequence ID" value="NZ_FNCS01000005.1"/>
</dbReference>
<evidence type="ECO:0000313" key="3">
    <source>
        <dbReference type="Proteomes" id="UP000199495"/>
    </source>
</evidence>
<dbReference type="EMBL" id="FNCS01000005">
    <property type="protein sequence ID" value="SDG66274.1"/>
    <property type="molecule type" value="Genomic_DNA"/>
</dbReference>
<gene>
    <name evidence="2" type="ORF">SAMN04487974_105178</name>
</gene>
<dbReference type="InterPro" id="IPR000825">
    <property type="entry name" value="SUF_FeS_clus_asmbl_SufBD_core"/>
</dbReference>
<organism evidence="2 3">
    <name type="scientific">Pelagibacterium luteolum</name>
    <dbReference type="NCBI Taxonomy" id="440168"/>
    <lineage>
        <taxon>Bacteria</taxon>
        <taxon>Pseudomonadati</taxon>
        <taxon>Pseudomonadota</taxon>
        <taxon>Alphaproteobacteria</taxon>
        <taxon>Hyphomicrobiales</taxon>
        <taxon>Devosiaceae</taxon>
        <taxon>Pelagibacterium</taxon>
    </lineage>
</organism>
<protein>
    <submittedName>
        <fullName evidence="2">Fe-S cluster assembly protein SufD</fullName>
    </submittedName>
</protein>
<reference evidence="2 3" key="1">
    <citation type="submission" date="2016-10" db="EMBL/GenBank/DDBJ databases">
        <authorList>
            <person name="de Groot N.N."/>
        </authorList>
    </citation>
    <scope>NUCLEOTIDE SEQUENCE [LARGE SCALE GENOMIC DNA]</scope>
    <source>
        <strain evidence="2 3">CGMCC 1.10267</strain>
    </source>
</reference>
<dbReference type="NCBIfam" id="TIGR01981">
    <property type="entry name" value="sufD"/>
    <property type="match status" value="1"/>
</dbReference>